<sequence>MNADWDFGASTPEQWQVAVNATLHPDFHIDYADAQAIAAVKPNENYYADHKYLSATQVPAINDFSDFYVYAYEDQGALIARAISSEQSVTWGNGTHTATPVAVYAFGPDGVTKPFSSMLHHTEIGQLMAKALLGDN</sequence>
<dbReference type="Gene3D" id="4.10.80.410">
    <property type="entry name" value="Alkaline phosphatase, crown domain, central beta-sheet"/>
    <property type="match status" value="1"/>
</dbReference>
<comment type="caution">
    <text evidence="1">The sequence shown here is derived from an EMBL/GenBank/DDBJ whole genome shotgun (WGS) entry which is preliminary data.</text>
</comment>
<dbReference type="RefSeq" id="WP_342679538.1">
    <property type="nucleotide sequence ID" value="NZ_JBCGCU010000015.1"/>
</dbReference>
<accession>A0ABU9MZE3</accession>
<evidence type="ECO:0000313" key="1">
    <source>
        <dbReference type="EMBL" id="MEM0516221.1"/>
    </source>
</evidence>
<evidence type="ECO:0008006" key="3">
    <source>
        <dbReference type="Google" id="ProtNLM"/>
    </source>
</evidence>
<protein>
    <recommendedName>
        <fullName evidence="3">Alkaline phosphatase</fullName>
    </recommendedName>
</protein>
<dbReference type="Proteomes" id="UP001447008">
    <property type="component" value="Unassembled WGS sequence"/>
</dbReference>
<dbReference type="InterPro" id="IPR017850">
    <property type="entry name" value="Alkaline_phosphatase_core_sf"/>
</dbReference>
<gene>
    <name evidence="1" type="ORF">WCN91_12500</name>
</gene>
<reference evidence="1 2" key="1">
    <citation type="submission" date="2024-03" db="EMBL/GenBank/DDBJ databases">
        <title>Pseudoalteromonas qingdaonensis sp. nov., isolated from the intestines of marine benthic organisms.</title>
        <authorList>
            <person name="Lin X."/>
            <person name="Fang S."/>
            <person name="Hu X."/>
        </authorList>
    </citation>
    <scope>NUCLEOTIDE SEQUENCE [LARGE SCALE GENOMIC DNA]</scope>
    <source>
        <strain evidence="1 2">YIC-827</strain>
    </source>
</reference>
<evidence type="ECO:0000313" key="2">
    <source>
        <dbReference type="Proteomes" id="UP001447008"/>
    </source>
</evidence>
<dbReference type="SUPFAM" id="SSF53649">
    <property type="entry name" value="Alkaline phosphatase-like"/>
    <property type="match status" value="1"/>
</dbReference>
<organism evidence="1 2">
    <name type="scientific">Pseudoalteromonas qingdaonensis</name>
    <dbReference type="NCBI Taxonomy" id="3131913"/>
    <lineage>
        <taxon>Bacteria</taxon>
        <taxon>Pseudomonadati</taxon>
        <taxon>Pseudomonadota</taxon>
        <taxon>Gammaproteobacteria</taxon>
        <taxon>Alteromonadales</taxon>
        <taxon>Pseudoalteromonadaceae</taxon>
        <taxon>Pseudoalteromonas</taxon>
    </lineage>
</organism>
<name>A0ABU9MZE3_9GAMM</name>
<dbReference type="EMBL" id="JBCGCU010000015">
    <property type="protein sequence ID" value="MEM0516221.1"/>
    <property type="molecule type" value="Genomic_DNA"/>
</dbReference>
<proteinExistence type="predicted"/>
<keyword evidence="2" id="KW-1185">Reference proteome</keyword>